<feature type="region of interest" description="Disordered" evidence="1">
    <location>
        <begin position="1"/>
        <end position="30"/>
    </location>
</feature>
<evidence type="ECO:0000256" key="1">
    <source>
        <dbReference type="SAM" id="MobiDB-lite"/>
    </source>
</evidence>
<name>A0A4S8KJM0_DENBC</name>
<gene>
    <name evidence="2" type="ORF">K435DRAFT_814117</name>
</gene>
<organism evidence="2 3">
    <name type="scientific">Dendrothele bispora (strain CBS 962.96)</name>
    <dbReference type="NCBI Taxonomy" id="1314807"/>
    <lineage>
        <taxon>Eukaryota</taxon>
        <taxon>Fungi</taxon>
        <taxon>Dikarya</taxon>
        <taxon>Basidiomycota</taxon>
        <taxon>Agaricomycotina</taxon>
        <taxon>Agaricomycetes</taxon>
        <taxon>Agaricomycetidae</taxon>
        <taxon>Agaricales</taxon>
        <taxon>Agaricales incertae sedis</taxon>
        <taxon>Dendrothele</taxon>
    </lineage>
</organism>
<dbReference type="OrthoDB" id="3237371at2759"/>
<reference evidence="2 3" key="1">
    <citation type="journal article" date="2019" name="Nat. Ecol. Evol.">
        <title>Megaphylogeny resolves global patterns of mushroom evolution.</title>
        <authorList>
            <person name="Varga T."/>
            <person name="Krizsan K."/>
            <person name="Foldi C."/>
            <person name="Dima B."/>
            <person name="Sanchez-Garcia M."/>
            <person name="Sanchez-Ramirez S."/>
            <person name="Szollosi G.J."/>
            <person name="Szarkandi J.G."/>
            <person name="Papp V."/>
            <person name="Albert L."/>
            <person name="Andreopoulos W."/>
            <person name="Angelini C."/>
            <person name="Antonin V."/>
            <person name="Barry K.W."/>
            <person name="Bougher N.L."/>
            <person name="Buchanan P."/>
            <person name="Buyck B."/>
            <person name="Bense V."/>
            <person name="Catcheside P."/>
            <person name="Chovatia M."/>
            <person name="Cooper J."/>
            <person name="Damon W."/>
            <person name="Desjardin D."/>
            <person name="Finy P."/>
            <person name="Geml J."/>
            <person name="Haridas S."/>
            <person name="Hughes K."/>
            <person name="Justo A."/>
            <person name="Karasinski D."/>
            <person name="Kautmanova I."/>
            <person name="Kiss B."/>
            <person name="Kocsube S."/>
            <person name="Kotiranta H."/>
            <person name="LaButti K.M."/>
            <person name="Lechner B.E."/>
            <person name="Liimatainen K."/>
            <person name="Lipzen A."/>
            <person name="Lukacs Z."/>
            <person name="Mihaltcheva S."/>
            <person name="Morgado L.N."/>
            <person name="Niskanen T."/>
            <person name="Noordeloos M.E."/>
            <person name="Ohm R.A."/>
            <person name="Ortiz-Santana B."/>
            <person name="Ovrebo C."/>
            <person name="Racz N."/>
            <person name="Riley R."/>
            <person name="Savchenko A."/>
            <person name="Shiryaev A."/>
            <person name="Soop K."/>
            <person name="Spirin V."/>
            <person name="Szebenyi C."/>
            <person name="Tomsovsky M."/>
            <person name="Tulloss R.E."/>
            <person name="Uehling J."/>
            <person name="Grigoriev I.V."/>
            <person name="Vagvolgyi C."/>
            <person name="Papp T."/>
            <person name="Martin F.M."/>
            <person name="Miettinen O."/>
            <person name="Hibbett D.S."/>
            <person name="Nagy L.G."/>
        </authorList>
    </citation>
    <scope>NUCLEOTIDE SEQUENCE [LARGE SCALE GENOMIC DNA]</scope>
    <source>
        <strain evidence="2 3">CBS 962.96</strain>
    </source>
</reference>
<dbReference type="Proteomes" id="UP000297245">
    <property type="component" value="Unassembled WGS sequence"/>
</dbReference>
<protein>
    <submittedName>
        <fullName evidence="2">Uncharacterized protein</fullName>
    </submittedName>
</protein>
<evidence type="ECO:0000313" key="3">
    <source>
        <dbReference type="Proteomes" id="UP000297245"/>
    </source>
</evidence>
<accession>A0A4S8KJM0</accession>
<keyword evidence="3" id="KW-1185">Reference proteome</keyword>
<proteinExistence type="predicted"/>
<sequence length="141" mass="16040">MSSTRNHSLRDTSHSQFGSPTSSSVGRNQSVDLPEDVQNAFNEIFAPAIIERAGCIRAWNTPNVNQLHDIWTKVIQKLNNWRTSIGEAAVDALNDIFIKQNLQSDNQRKEYVAKQINGDYWVRPYYFANISEQGNGQVQRT</sequence>
<dbReference type="EMBL" id="ML181679">
    <property type="protein sequence ID" value="THU75686.1"/>
    <property type="molecule type" value="Genomic_DNA"/>
</dbReference>
<evidence type="ECO:0000313" key="2">
    <source>
        <dbReference type="EMBL" id="THU75686.1"/>
    </source>
</evidence>
<dbReference type="AlphaFoldDB" id="A0A4S8KJM0"/>
<feature type="non-terminal residue" evidence="2">
    <location>
        <position position="141"/>
    </location>
</feature>
<feature type="compositionally biased region" description="Polar residues" evidence="1">
    <location>
        <begin position="14"/>
        <end position="30"/>
    </location>
</feature>